<gene>
    <name evidence="4" type="ORF">CLV93_102508</name>
    <name evidence="3" type="ORF">JCM18694_11280</name>
</gene>
<reference evidence="4 5" key="1">
    <citation type="submission" date="2018-03" db="EMBL/GenBank/DDBJ databases">
        <title>Genomic Encyclopedia of Archaeal and Bacterial Type Strains, Phase II (KMG-II): from individual species to whole genera.</title>
        <authorList>
            <person name="Goeker M."/>
        </authorList>
    </citation>
    <scope>NUCLEOTIDE SEQUENCE [LARGE SCALE GENOMIC DNA]</scope>
    <source>
        <strain evidence="4 5">DSM 27267</strain>
    </source>
</reference>
<evidence type="ECO:0000256" key="1">
    <source>
        <dbReference type="SAM" id="SignalP"/>
    </source>
</evidence>
<dbReference type="InterPro" id="IPR046450">
    <property type="entry name" value="PA_dom_sf"/>
</dbReference>
<dbReference type="AlphaFoldDB" id="A0A2P8CIA7"/>
<keyword evidence="1" id="KW-0732">Signal</keyword>
<dbReference type="SUPFAM" id="SSF53187">
    <property type="entry name" value="Zn-dependent exopeptidases"/>
    <property type="match status" value="1"/>
</dbReference>
<proteinExistence type="predicted"/>
<feature type="domain" description="Peptidase M28" evidence="2">
    <location>
        <begin position="331"/>
        <end position="526"/>
    </location>
</feature>
<evidence type="ECO:0000259" key="2">
    <source>
        <dbReference type="Pfam" id="PF04389"/>
    </source>
</evidence>
<dbReference type="PANTHER" id="PTHR12147">
    <property type="entry name" value="METALLOPEPTIDASE M28 FAMILY MEMBER"/>
    <property type="match status" value="1"/>
</dbReference>
<evidence type="ECO:0000313" key="6">
    <source>
        <dbReference type="Proteomes" id="UP000396862"/>
    </source>
</evidence>
<dbReference type="Proteomes" id="UP000396862">
    <property type="component" value="Unassembled WGS sequence"/>
</dbReference>
<keyword evidence="6" id="KW-1185">Reference proteome</keyword>
<comment type="caution">
    <text evidence="4">The sequence shown here is derived from an EMBL/GenBank/DDBJ whole genome shotgun (WGS) entry which is preliminary data.</text>
</comment>
<sequence length="543" mass="60621">MTRFTTSLLLLLFLNLTAFGQTPKDKGLQTITMKSVKSPVQFLASDQLEGRMAGTKQGQIAGEYVASLFSFIGLEPVGDSVSFKPDRYQKLLGAEKRKTTSFSQPFQAIEVTPDTIQKLALVTTSDKSTLKKEYAYKADFRVTIPNGSSQISAPVVFVGYGLTDEKSGYDDFNKVDVKNKIVVRWAGLPGDGFQNSQAAKAITGPEGRVLERLKNKQAKEHGALAILEVASGTQISHWNANQYYFHNTMYEGVKKRKSFYDKRVYLPNTGDGNIPVIYISPSVFSDIMGPEFQNTQARKKASELKNVSQAVSGKTIELAINTRNRRLQLRNVLGKIEGKEKNKFIVIGAHYDHLGIHDGYIWNGADDNASGVSAVLNIAKAMLASKVQPEYTILFACWDGEERGLLGSHYFVNHWSNMDEIMAYLNFDMIGRNAGPEAPDNQVTMIYSKAFQPAVTLSKQHISDYNLNLDVSYNGSEKPDSGSDNVWFVKDNVPLFWFHTGGQPDYHQPTDVPEMINYTKMANIIRLSYLDIFELSTNPESWK</sequence>
<dbReference type="Gene3D" id="3.50.30.30">
    <property type="match status" value="1"/>
</dbReference>
<dbReference type="OrthoDB" id="9764939at2"/>
<dbReference type="SUPFAM" id="SSF52025">
    <property type="entry name" value="PA domain"/>
    <property type="match status" value="1"/>
</dbReference>
<name>A0A2P8CIA7_9BACT</name>
<feature type="chain" id="PRO_5015113763" evidence="1">
    <location>
        <begin position="21"/>
        <end position="543"/>
    </location>
</feature>
<dbReference type="Pfam" id="PF04389">
    <property type="entry name" value="Peptidase_M28"/>
    <property type="match status" value="1"/>
</dbReference>
<dbReference type="EMBL" id="PYGC01000002">
    <property type="protein sequence ID" value="PSK84717.1"/>
    <property type="molecule type" value="Genomic_DNA"/>
</dbReference>
<dbReference type="GO" id="GO:0006508">
    <property type="term" value="P:proteolysis"/>
    <property type="evidence" value="ECO:0007669"/>
    <property type="project" value="InterPro"/>
</dbReference>
<reference evidence="3 6" key="2">
    <citation type="submission" date="2019-10" db="EMBL/GenBank/DDBJ databases">
        <title>Prolixibacter strains distinguished by the presence of nitrate reductase genes were adept at nitrate-dependent anaerobic corrosion of metallic iron and carbon steel.</title>
        <authorList>
            <person name="Iino T."/>
            <person name="Shono N."/>
            <person name="Ito K."/>
            <person name="Nakamura R."/>
            <person name="Sueoka K."/>
            <person name="Harayama S."/>
            <person name="Ohkuma M."/>
        </authorList>
    </citation>
    <scope>NUCLEOTIDE SEQUENCE [LARGE SCALE GENOMIC DNA]</scope>
    <source>
        <strain evidence="3 6">MIC1-1</strain>
    </source>
</reference>
<protein>
    <submittedName>
        <fullName evidence="4">Peptidase M28-like protein</fullName>
    </submittedName>
</protein>
<feature type="signal peptide" evidence="1">
    <location>
        <begin position="1"/>
        <end position="20"/>
    </location>
</feature>
<evidence type="ECO:0000313" key="5">
    <source>
        <dbReference type="Proteomes" id="UP000240621"/>
    </source>
</evidence>
<dbReference type="GO" id="GO:0008235">
    <property type="term" value="F:metalloexopeptidase activity"/>
    <property type="evidence" value="ECO:0007669"/>
    <property type="project" value="InterPro"/>
</dbReference>
<dbReference type="InterPro" id="IPR045175">
    <property type="entry name" value="M28_fam"/>
</dbReference>
<organism evidence="4 5">
    <name type="scientific">Prolixibacter denitrificans</name>
    <dbReference type="NCBI Taxonomy" id="1541063"/>
    <lineage>
        <taxon>Bacteria</taxon>
        <taxon>Pseudomonadati</taxon>
        <taxon>Bacteroidota</taxon>
        <taxon>Bacteroidia</taxon>
        <taxon>Marinilabiliales</taxon>
        <taxon>Prolixibacteraceae</taxon>
        <taxon>Prolixibacter</taxon>
    </lineage>
</organism>
<dbReference type="Gene3D" id="3.40.630.10">
    <property type="entry name" value="Zn peptidases"/>
    <property type="match status" value="1"/>
</dbReference>
<dbReference type="InterPro" id="IPR007484">
    <property type="entry name" value="Peptidase_M28"/>
</dbReference>
<dbReference type="EMBL" id="BLAU01000001">
    <property type="protein sequence ID" value="GET20882.1"/>
    <property type="molecule type" value="Genomic_DNA"/>
</dbReference>
<evidence type="ECO:0000313" key="3">
    <source>
        <dbReference type="EMBL" id="GET20882.1"/>
    </source>
</evidence>
<evidence type="ECO:0000313" key="4">
    <source>
        <dbReference type="EMBL" id="PSK84717.1"/>
    </source>
</evidence>
<dbReference type="PANTHER" id="PTHR12147:SF26">
    <property type="entry name" value="PEPTIDASE M28 DOMAIN-CONTAINING PROTEIN"/>
    <property type="match status" value="1"/>
</dbReference>
<accession>A0A2P8CIA7</accession>
<dbReference type="Proteomes" id="UP000240621">
    <property type="component" value="Unassembled WGS sequence"/>
</dbReference>